<organism evidence="1 2">
    <name type="scientific">Laetiporus sulphureus 93-53</name>
    <dbReference type="NCBI Taxonomy" id="1314785"/>
    <lineage>
        <taxon>Eukaryota</taxon>
        <taxon>Fungi</taxon>
        <taxon>Dikarya</taxon>
        <taxon>Basidiomycota</taxon>
        <taxon>Agaricomycotina</taxon>
        <taxon>Agaricomycetes</taxon>
        <taxon>Polyporales</taxon>
        <taxon>Laetiporus</taxon>
    </lineage>
</organism>
<evidence type="ECO:0008006" key="3">
    <source>
        <dbReference type="Google" id="ProtNLM"/>
    </source>
</evidence>
<dbReference type="InParanoid" id="A0A165DJZ6"/>
<dbReference type="EMBL" id="KV427632">
    <property type="protein sequence ID" value="KZT05051.1"/>
    <property type="molecule type" value="Genomic_DNA"/>
</dbReference>
<name>A0A165DJZ6_9APHY</name>
<dbReference type="RefSeq" id="XP_040762791.1">
    <property type="nucleotide sequence ID" value="XM_040909198.1"/>
</dbReference>
<sequence length="560" mass="63516">MAAATTHAMSNPDLVREIIQYLSPKETEGDVTRTNMRALACCSRVNKTFSVNALDFLWEQLDSLLPVLKLLPSFVLKERHFHNESIDFSDDEEDTDTDADDGELIYYLEDIPTAQEWAHLQQYAERVRVLELNSESSTLPAVLSLLYYHNGGRFILPRLKCLDWRITSISASTLILALVPPSLRTLTIDLMDFVDDAFGETATIRMLWRFIVAAVPGLEEVTLLNVPPSFELMPIIKCTQLRSLNFDYEYNVGGDDTLWRALSSLSALEAIEGNFKLVEDLPEGEEGFFALREVALRGGVRDVNRLIDTISSRHVESFSYKLHYGKEDLAAYLLLLTTVCTKFGSSLRVIITNVMFDADSVASLDPFGHVIQPLFSLRTLEDISFTFHGCSLPLSDKDMREIAKAFPGLKTFTIILTGRMHEIVPSIETLMEFARRCPRLEYLRLPAIHFANFSTKRKFRHTSHGLRRLIIGQPEFRMQKPGVVARFLDAVFPNIKADETVHSFSGSVHDAYGWDTVVPLLKARQASRRSRQSRESEVKDDGKCEHLPTCRYLTLENEAH</sequence>
<dbReference type="Proteomes" id="UP000076871">
    <property type="component" value="Unassembled WGS sequence"/>
</dbReference>
<dbReference type="InterPro" id="IPR032675">
    <property type="entry name" value="LRR_dom_sf"/>
</dbReference>
<dbReference type="OrthoDB" id="3543113at2759"/>
<reference evidence="1 2" key="1">
    <citation type="journal article" date="2016" name="Mol. Biol. Evol.">
        <title>Comparative Genomics of Early-Diverging Mushroom-Forming Fungi Provides Insights into the Origins of Lignocellulose Decay Capabilities.</title>
        <authorList>
            <person name="Nagy L.G."/>
            <person name="Riley R."/>
            <person name="Tritt A."/>
            <person name="Adam C."/>
            <person name="Daum C."/>
            <person name="Floudas D."/>
            <person name="Sun H."/>
            <person name="Yadav J.S."/>
            <person name="Pangilinan J."/>
            <person name="Larsson K.H."/>
            <person name="Matsuura K."/>
            <person name="Barry K."/>
            <person name="Labutti K."/>
            <person name="Kuo R."/>
            <person name="Ohm R.A."/>
            <person name="Bhattacharya S.S."/>
            <person name="Shirouzu T."/>
            <person name="Yoshinaga Y."/>
            <person name="Martin F.M."/>
            <person name="Grigoriev I.V."/>
            <person name="Hibbett D.S."/>
        </authorList>
    </citation>
    <scope>NUCLEOTIDE SEQUENCE [LARGE SCALE GENOMIC DNA]</scope>
    <source>
        <strain evidence="1 2">93-53</strain>
    </source>
</reference>
<dbReference type="Gene3D" id="3.80.10.10">
    <property type="entry name" value="Ribonuclease Inhibitor"/>
    <property type="match status" value="1"/>
</dbReference>
<gene>
    <name evidence="1" type="ORF">LAESUDRAFT_727309</name>
</gene>
<protein>
    <recommendedName>
        <fullName evidence="3">F-box domain-containing protein</fullName>
    </recommendedName>
</protein>
<accession>A0A165DJZ6</accession>
<dbReference type="AlphaFoldDB" id="A0A165DJZ6"/>
<proteinExistence type="predicted"/>
<evidence type="ECO:0000313" key="2">
    <source>
        <dbReference type="Proteomes" id="UP000076871"/>
    </source>
</evidence>
<dbReference type="SUPFAM" id="SSF52047">
    <property type="entry name" value="RNI-like"/>
    <property type="match status" value="1"/>
</dbReference>
<dbReference type="STRING" id="1314785.A0A165DJZ6"/>
<evidence type="ECO:0000313" key="1">
    <source>
        <dbReference type="EMBL" id="KZT05051.1"/>
    </source>
</evidence>
<dbReference type="GeneID" id="63826227"/>
<keyword evidence="2" id="KW-1185">Reference proteome</keyword>